<organism evidence="4 5">
    <name type="scientific">Virgibacillus kekensis</name>
    <dbReference type="NCBI Taxonomy" id="202261"/>
    <lineage>
        <taxon>Bacteria</taxon>
        <taxon>Bacillati</taxon>
        <taxon>Bacillota</taxon>
        <taxon>Bacilli</taxon>
        <taxon>Bacillales</taxon>
        <taxon>Bacillaceae</taxon>
        <taxon>Virgibacillus</taxon>
    </lineage>
</organism>
<dbReference type="Pfam" id="PF13464">
    <property type="entry name" value="RodZ_C"/>
    <property type="match status" value="1"/>
</dbReference>
<proteinExistence type="predicted"/>
<keyword evidence="2" id="KW-0472">Membrane</keyword>
<keyword evidence="5" id="KW-1185">Reference proteome</keyword>
<comment type="caution">
    <text evidence="4">The sequence shown here is derived from an EMBL/GenBank/DDBJ whole genome shotgun (WGS) entry which is preliminary data.</text>
</comment>
<keyword evidence="2" id="KW-0812">Transmembrane</keyword>
<evidence type="ECO:0000259" key="3">
    <source>
        <dbReference type="PROSITE" id="PS50943"/>
    </source>
</evidence>
<dbReference type="PROSITE" id="PS50943">
    <property type="entry name" value="HTH_CROC1"/>
    <property type="match status" value="1"/>
</dbReference>
<dbReference type="InterPro" id="IPR025194">
    <property type="entry name" value="RodZ-like_C"/>
</dbReference>
<dbReference type="EMBL" id="JBHSFU010000003">
    <property type="protein sequence ID" value="MFC4557191.1"/>
    <property type="molecule type" value="Genomic_DNA"/>
</dbReference>
<evidence type="ECO:0000256" key="2">
    <source>
        <dbReference type="SAM" id="Phobius"/>
    </source>
</evidence>
<feature type="domain" description="HTH cro/C1-type" evidence="3">
    <location>
        <begin position="7"/>
        <end position="39"/>
    </location>
</feature>
<dbReference type="CDD" id="cd00093">
    <property type="entry name" value="HTH_XRE"/>
    <property type="match status" value="1"/>
</dbReference>
<dbReference type="InterPro" id="IPR001387">
    <property type="entry name" value="Cro/C1-type_HTH"/>
</dbReference>
<keyword evidence="2" id="KW-1133">Transmembrane helix</keyword>
<evidence type="ECO:0000313" key="4">
    <source>
        <dbReference type="EMBL" id="MFC4557191.1"/>
    </source>
</evidence>
<dbReference type="PANTHER" id="PTHR34475:SF1">
    <property type="entry name" value="CYTOSKELETON PROTEIN RODZ"/>
    <property type="match status" value="1"/>
</dbReference>
<sequence length="311" mass="34721">MEIGTRLKEARESKNLSLETLQEKTKIQKRYLEAIEQGNFKVLPGKFYARAFIKEYATAVGLDPNELLEEYKEEIPQSEEEETTQYTRIPRSRRNNNPTKNTAVFSFIPTLIVILLVIGILFAAYYFYQQTATDSGVEPVDRPEDNEVIRSNEEESDGTASGDDTEQETGTDSGDATDEQNNDTETEEPAEPEEPEPKLSLVETGTGASPRSTYNLENAGEEVKVVLEPTGKSWVAVENGSGKTLYTGTLSSEDQPMEVDVTGQDRIMLNVGHAPGLNLKVNGVKVEYPINPEDSDHQYLWINIKSQSEQD</sequence>
<dbReference type="Proteomes" id="UP001595989">
    <property type="component" value="Unassembled WGS sequence"/>
</dbReference>
<dbReference type="SUPFAM" id="SSF47413">
    <property type="entry name" value="lambda repressor-like DNA-binding domains"/>
    <property type="match status" value="1"/>
</dbReference>
<gene>
    <name evidence="4" type="ORF">ACFO3D_03055</name>
</gene>
<feature type="compositionally biased region" description="Polar residues" evidence="1">
    <location>
        <begin position="206"/>
        <end position="215"/>
    </location>
</feature>
<dbReference type="Pfam" id="PF13413">
    <property type="entry name" value="HTH_25"/>
    <property type="match status" value="1"/>
</dbReference>
<feature type="region of interest" description="Disordered" evidence="1">
    <location>
        <begin position="148"/>
        <end position="215"/>
    </location>
</feature>
<protein>
    <submittedName>
        <fullName evidence="4">Helix-turn-helix domain-containing protein</fullName>
    </submittedName>
</protein>
<dbReference type="RefSeq" id="WP_390293130.1">
    <property type="nucleotide sequence ID" value="NZ_JBHSFU010000003.1"/>
</dbReference>
<evidence type="ECO:0000256" key="1">
    <source>
        <dbReference type="SAM" id="MobiDB-lite"/>
    </source>
</evidence>
<dbReference type="InterPro" id="IPR010982">
    <property type="entry name" value="Lambda_DNA-bd_dom_sf"/>
</dbReference>
<feature type="region of interest" description="Disordered" evidence="1">
    <location>
        <begin position="74"/>
        <end position="100"/>
    </location>
</feature>
<evidence type="ECO:0000313" key="5">
    <source>
        <dbReference type="Proteomes" id="UP001595989"/>
    </source>
</evidence>
<feature type="compositionally biased region" description="Acidic residues" evidence="1">
    <location>
        <begin position="163"/>
        <end position="194"/>
    </location>
</feature>
<dbReference type="PANTHER" id="PTHR34475">
    <property type="match status" value="1"/>
</dbReference>
<name>A0ABV9DEH9_9BACI</name>
<reference evidence="5" key="1">
    <citation type="journal article" date="2019" name="Int. J. Syst. Evol. Microbiol.">
        <title>The Global Catalogue of Microorganisms (GCM) 10K type strain sequencing project: providing services to taxonomists for standard genome sequencing and annotation.</title>
        <authorList>
            <consortium name="The Broad Institute Genomics Platform"/>
            <consortium name="The Broad Institute Genome Sequencing Center for Infectious Disease"/>
            <person name="Wu L."/>
            <person name="Ma J."/>
        </authorList>
    </citation>
    <scope>NUCLEOTIDE SEQUENCE [LARGE SCALE GENOMIC DNA]</scope>
    <source>
        <strain evidence="5">CGMCC 4.7426</strain>
    </source>
</reference>
<dbReference type="InterPro" id="IPR050400">
    <property type="entry name" value="Bact_Cytoskel_RodZ"/>
</dbReference>
<accession>A0ABV9DEH9</accession>
<dbReference type="Gene3D" id="1.10.260.40">
    <property type="entry name" value="lambda repressor-like DNA-binding domains"/>
    <property type="match status" value="1"/>
</dbReference>
<feature type="transmembrane region" description="Helical" evidence="2">
    <location>
        <begin position="103"/>
        <end position="128"/>
    </location>
</feature>
<dbReference type="SMART" id="SM00530">
    <property type="entry name" value="HTH_XRE"/>
    <property type="match status" value="1"/>
</dbReference>